<feature type="transmembrane region" description="Helical" evidence="8">
    <location>
        <begin position="307"/>
        <end position="330"/>
    </location>
</feature>
<dbReference type="PROSITE" id="PS50850">
    <property type="entry name" value="MFS"/>
    <property type="match status" value="1"/>
</dbReference>
<dbReference type="InterPro" id="IPR004812">
    <property type="entry name" value="Efflux_drug-R_Bcr/CmlA"/>
</dbReference>
<keyword evidence="6 8" id="KW-1133">Transmembrane helix</keyword>
<keyword evidence="5 8" id="KW-0812">Transmembrane</keyword>
<dbReference type="PANTHER" id="PTHR42718:SF9">
    <property type="entry name" value="MAJOR FACILITATOR SUPERFAMILY MULTIDRUG TRANSPORTER MFSC"/>
    <property type="match status" value="1"/>
</dbReference>
<evidence type="ECO:0000313" key="11">
    <source>
        <dbReference type="Proteomes" id="UP001269375"/>
    </source>
</evidence>
<comment type="similarity">
    <text evidence="2 8">Belongs to the major facilitator superfamily. Bcr/CmlA family.</text>
</comment>
<dbReference type="NCBIfam" id="TIGR00710">
    <property type="entry name" value="efflux_Bcr_CflA"/>
    <property type="match status" value="1"/>
</dbReference>
<dbReference type="RefSeq" id="WP_251593178.1">
    <property type="nucleotide sequence ID" value="NZ_JAMLJI010000002.1"/>
</dbReference>
<dbReference type="Proteomes" id="UP001269375">
    <property type="component" value="Unassembled WGS sequence"/>
</dbReference>
<dbReference type="InterPro" id="IPR036259">
    <property type="entry name" value="MFS_trans_sf"/>
</dbReference>
<evidence type="ECO:0000256" key="5">
    <source>
        <dbReference type="ARBA" id="ARBA00022692"/>
    </source>
</evidence>
<feature type="transmembrane region" description="Helical" evidence="8">
    <location>
        <begin position="214"/>
        <end position="237"/>
    </location>
</feature>
<keyword evidence="7 8" id="KW-0472">Membrane</keyword>
<feature type="transmembrane region" description="Helical" evidence="8">
    <location>
        <begin position="369"/>
        <end position="390"/>
    </location>
</feature>
<keyword evidence="8" id="KW-0997">Cell inner membrane</keyword>
<comment type="caution">
    <text evidence="10">The sequence shown here is derived from an EMBL/GenBank/DDBJ whole genome shotgun (WGS) entry which is preliminary data.</text>
</comment>
<protein>
    <recommendedName>
        <fullName evidence="8">Bcr/CflA family efflux transporter</fullName>
    </recommendedName>
</protein>
<dbReference type="PANTHER" id="PTHR42718">
    <property type="entry name" value="MAJOR FACILITATOR SUPERFAMILY MULTIDRUG TRANSPORTER MFSC"/>
    <property type="match status" value="1"/>
</dbReference>
<dbReference type="InterPro" id="IPR011701">
    <property type="entry name" value="MFS"/>
</dbReference>
<organism evidence="10 11">
    <name type="scientific">Larsenimonas suaedae</name>
    <dbReference type="NCBI Taxonomy" id="1851019"/>
    <lineage>
        <taxon>Bacteria</taxon>
        <taxon>Pseudomonadati</taxon>
        <taxon>Pseudomonadota</taxon>
        <taxon>Gammaproteobacteria</taxon>
        <taxon>Oceanospirillales</taxon>
        <taxon>Halomonadaceae</taxon>
        <taxon>Larsenimonas</taxon>
    </lineage>
</organism>
<keyword evidence="3 8" id="KW-0813">Transport</keyword>
<evidence type="ECO:0000313" key="10">
    <source>
        <dbReference type="EMBL" id="MDR5894665.1"/>
    </source>
</evidence>
<evidence type="ECO:0000259" key="9">
    <source>
        <dbReference type="PROSITE" id="PS50850"/>
    </source>
</evidence>
<dbReference type="InterPro" id="IPR020846">
    <property type="entry name" value="MFS_dom"/>
</dbReference>
<feature type="transmembrane region" description="Helical" evidence="8">
    <location>
        <begin position="134"/>
        <end position="158"/>
    </location>
</feature>
<feature type="transmembrane region" description="Helical" evidence="8">
    <location>
        <begin position="105"/>
        <end position="122"/>
    </location>
</feature>
<feature type="transmembrane region" description="Helical" evidence="8">
    <location>
        <begin position="342"/>
        <end position="363"/>
    </location>
</feature>
<dbReference type="EMBL" id="JARWAO010000001">
    <property type="protein sequence ID" value="MDR5894665.1"/>
    <property type="molecule type" value="Genomic_DNA"/>
</dbReference>
<evidence type="ECO:0000256" key="6">
    <source>
        <dbReference type="ARBA" id="ARBA00022989"/>
    </source>
</evidence>
<reference evidence="10 11" key="1">
    <citation type="submission" date="2023-04" db="EMBL/GenBank/DDBJ databases">
        <title>A long-awaited taxogenomic arrangement of the family Halomonadaceae.</title>
        <authorList>
            <person name="De La Haba R."/>
            <person name="Chuvochina M."/>
            <person name="Wittouck S."/>
            <person name="Arahal D.R."/>
            <person name="Sanchez-Porro C."/>
            <person name="Hugenholtz P."/>
            <person name="Ventosa A."/>
        </authorList>
    </citation>
    <scope>NUCLEOTIDE SEQUENCE [LARGE SCALE GENOMIC DNA]</scope>
    <source>
        <strain evidence="10 11">DSM 22428</strain>
    </source>
</reference>
<evidence type="ECO:0000256" key="8">
    <source>
        <dbReference type="RuleBase" id="RU365088"/>
    </source>
</evidence>
<feature type="transmembrane region" description="Helical" evidence="8">
    <location>
        <begin position="249"/>
        <end position="268"/>
    </location>
</feature>
<feature type="transmembrane region" description="Helical" evidence="8">
    <location>
        <begin position="280"/>
        <end position="301"/>
    </location>
</feature>
<evidence type="ECO:0000256" key="4">
    <source>
        <dbReference type="ARBA" id="ARBA00022475"/>
    </source>
</evidence>
<dbReference type="Gene3D" id="1.20.1720.10">
    <property type="entry name" value="Multidrug resistance protein D"/>
    <property type="match status" value="1"/>
</dbReference>
<sequence>MSHSKTPFIVVLSLALTMMLGPFSMDTYLPAFPAIGDSLGVSQQAVSLSVSVYVFAIAFGQLIGGALSDRFGRQRILMSGLAIFAVASLIIGQAESLEVLLGGRAIQAFGAGWTLVSVPALVRDRVAGRDAAKLFSLMGFIMVLAPGVAPSVGSAILALGSWHYIFYALAAYALLLVPLLVRVIFTGKGKVSRAKSPQMSLLARYKLVLTTKPALPFIAWQAAAFSMMMMFVTYASLIYQGHFEQTPAAFSMLFAANIVTMLVFNILNRVLLSRLPSLRILQLATCCQAVGMVLLLMAAFMDWPLVAFLPAMMLTIGSMGAVSPNIQACFLEFFPTSGGTAAALLGAAQFGVAGVLSGLSAVLPHSLEAIVLMMAVCASVAYLMLARSFIKGRSAVEAH</sequence>
<evidence type="ECO:0000256" key="3">
    <source>
        <dbReference type="ARBA" id="ARBA00022448"/>
    </source>
</evidence>
<feature type="transmembrane region" description="Helical" evidence="8">
    <location>
        <begin position="7"/>
        <end position="25"/>
    </location>
</feature>
<evidence type="ECO:0000256" key="1">
    <source>
        <dbReference type="ARBA" id="ARBA00004651"/>
    </source>
</evidence>
<gene>
    <name evidence="10" type="ORF">QC825_01095</name>
</gene>
<proteinExistence type="inferred from homology"/>
<keyword evidence="4" id="KW-1003">Cell membrane</keyword>
<dbReference type="SUPFAM" id="SSF103473">
    <property type="entry name" value="MFS general substrate transporter"/>
    <property type="match status" value="1"/>
</dbReference>
<feature type="transmembrane region" description="Helical" evidence="8">
    <location>
        <begin position="45"/>
        <end position="64"/>
    </location>
</feature>
<evidence type="ECO:0000256" key="2">
    <source>
        <dbReference type="ARBA" id="ARBA00006236"/>
    </source>
</evidence>
<feature type="transmembrane region" description="Helical" evidence="8">
    <location>
        <begin position="164"/>
        <end position="185"/>
    </location>
</feature>
<keyword evidence="11" id="KW-1185">Reference proteome</keyword>
<accession>A0ABU1GRL0</accession>
<feature type="domain" description="Major facilitator superfamily (MFS) profile" evidence="9">
    <location>
        <begin position="10"/>
        <end position="393"/>
    </location>
</feature>
<evidence type="ECO:0000256" key="7">
    <source>
        <dbReference type="ARBA" id="ARBA00023136"/>
    </source>
</evidence>
<name>A0ABU1GRL0_9GAMM</name>
<feature type="transmembrane region" description="Helical" evidence="8">
    <location>
        <begin position="76"/>
        <end position="93"/>
    </location>
</feature>
<comment type="subcellular location">
    <subcellularLocation>
        <location evidence="8">Cell inner membrane</location>
        <topology evidence="8">Multi-pass membrane protein</topology>
    </subcellularLocation>
    <subcellularLocation>
        <location evidence="1">Cell membrane</location>
        <topology evidence="1">Multi-pass membrane protein</topology>
    </subcellularLocation>
</comment>
<dbReference type="Pfam" id="PF07690">
    <property type="entry name" value="MFS_1"/>
    <property type="match status" value="1"/>
</dbReference>